<comment type="subcellular location">
    <subcellularLocation>
        <location evidence="1">Nucleus</location>
    </subcellularLocation>
</comment>
<protein>
    <recommendedName>
        <fullName evidence="11">BTB domain-containing protein</fullName>
    </recommendedName>
</protein>
<dbReference type="PROSITE" id="PS50097">
    <property type="entry name" value="BTB"/>
    <property type="match status" value="1"/>
</dbReference>
<feature type="domain" description="BTB" evidence="6">
    <location>
        <begin position="187"/>
        <end position="260"/>
    </location>
</feature>
<evidence type="ECO:0008006" key="11">
    <source>
        <dbReference type="Google" id="ProtNLM"/>
    </source>
</evidence>
<dbReference type="SUPFAM" id="SSF54695">
    <property type="entry name" value="POZ domain"/>
    <property type="match status" value="1"/>
</dbReference>
<dbReference type="Pfam" id="PF00651">
    <property type="entry name" value="BTB"/>
    <property type="match status" value="1"/>
</dbReference>
<dbReference type="PANTHER" id="PTHR24413">
    <property type="entry name" value="SPECKLE-TYPE POZ PROTEIN"/>
    <property type="match status" value="1"/>
</dbReference>
<dbReference type="Gene3D" id="3.30.710.10">
    <property type="entry name" value="Potassium Channel Kv1.1, Chain A"/>
    <property type="match status" value="1"/>
</dbReference>
<evidence type="ECO:0000259" key="6">
    <source>
        <dbReference type="PROSITE" id="PS50097"/>
    </source>
</evidence>
<dbReference type="AlphaFoldDB" id="A0A813D4B2"/>
<dbReference type="OMA" id="GEIFTAH"/>
<keyword evidence="5" id="KW-0539">Nucleus</keyword>
<dbReference type="InterPro" id="IPR002083">
    <property type="entry name" value="MATH/TRAF_dom"/>
</dbReference>
<comment type="similarity">
    <text evidence="3">Belongs to the Tdpoz family.</text>
</comment>
<feature type="domain" description="SAP" evidence="8">
    <location>
        <begin position="376"/>
        <end position="410"/>
    </location>
</feature>
<dbReference type="Pfam" id="PF02037">
    <property type="entry name" value="SAP"/>
    <property type="match status" value="1"/>
</dbReference>
<dbReference type="GO" id="GO:0030163">
    <property type="term" value="P:protein catabolic process"/>
    <property type="evidence" value="ECO:0007669"/>
    <property type="project" value="UniProtKB-ARBA"/>
</dbReference>
<dbReference type="Proteomes" id="UP000654075">
    <property type="component" value="Unassembled WGS sequence"/>
</dbReference>
<evidence type="ECO:0000256" key="4">
    <source>
        <dbReference type="ARBA" id="ARBA00022786"/>
    </source>
</evidence>
<dbReference type="SUPFAM" id="SSF49599">
    <property type="entry name" value="TRAF domain-like"/>
    <property type="match status" value="1"/>
</dbReference>
<accession>A0A813D4B2</accession>
<evidence type="ECO:0000259" key="8">
    <source>
        <dbReference type="PROSITE" id="PS50800"/>
    </source>
</evidence>
<dbReference type="InterPro" id="IPR003034">
    <property type="entry name" value="SAP_dom"/>
</dbReference>
<dbReference type="SUPFAM" id="SSF68906">
    <property type="entry name" value="SAP domain"/>
    <property type="match status" value="1"/>
</dbReference>
<evidence type="ECO:0000256" key="3">
    <source>
        <dbReference type="ARBA" id="ARBA00010846"/>
    </source>
</evidence>
<evidence type="ECO:0000259" key="7">
    <source>
        <dbReference type="PROSITE" id="PS50144"/>
    </source>
</evidence>
<evidence type="ECO:0000313" key="10">
    <source>
        <dbReference type="Proteomes" id="UP000654075"/>
    </source>
</evidence>
<name>A0A813D4B2_POLGL</name>
<dbReference type="SMART" id="SM00513">
    <property type="entry name" value="SAP"/>
    <property type="match status" value="1"/>
</dbReference>
<feature type="domain" description="MATH" evidence="7">
    <location>
        <begin position="13"/>
        <end position="151"/>
    </location>
</feature>
<comment type="caution">
    <text evidence="9">The sequence shown here is derived from an EMBL/GenBank/DDBJ whole genome shotgun (WGS) entry which is preliminary data.</text>
</comment>
<dbReference type="InterPro" id="IPR056423">
    <property type="entry name" value="BACK_BPM_SPOP"/>
</dbReference>
<dbReference type="Gene3D" id="2.60.210.10">
    <property type="entry name" value="Apoptosis, Tumor Necrosis Factor Receptor Associated Protein 2, Chain A"/>
    <property type="match status" value="1"/>
</dbReference>
<dbReference type="CDD" id="cd18186">
    <property type="entry name" value="BTB_POZ_ZBTB_KLHL-like"/>
    <property type="match status" value="1"/>
</dbReference>
<dbReference type="EMBL" id="CAJNNV010000057">
    <property type="protein sequence ID" value="CAE8581305.1"/>
    <property type="molecule type" value="Genomic_DNA"/>
</dbReference>
<dbReference type="InterPro" id="IPR011333">
    <property type="entry name" value="SKP1/BTB/POZ_sf"/>
</dbReference>
<dbReference type="SMART" id="SM00225">
    <property type="entry name" value="BTB"/>
    <property type="match status" value="1"/>
</dbReference>
<comment type="pathway">
    <text evidence="2">Protein modification; protein ubiquitination.</text>
</comment>
<dbReference type="PROSITE" id="PS50800">
    <property type="entry name" value="SAP"/>
    <property type="match status" value="1"/>
</dbReference>
<keyword evidence="10" id="KW-1185">Reference proteome</keyword>
<evidence type="ECO:0000313" key="9">
    <source>
        <dbReference type="EMBL" id="CAE8581305.1"/>
    </source>
</evidence>
<proteinExistence type="inferred from homology"/>
<dbReference type="InterPro" id="IPR036361">
    <property type="entry name" value="SAP_dom_sf"/>
</dbReference>
<dbReference type="Pfam" id="PF24570">
    <property type="entry name" value="BACK_BPM_SPOP"/>
    <property type="match status" value="1"/>
</dbReference>
<dbReference type="InterPro" id="IPR008974">
    <property type="entry name" value="TRAF-like"/>
</dbReference>
<dbReference type="InterPro" id="IPR000210">
    <property type="entry name" value="BTB/POZ_dom"/>
</dbReference>
<dbReference type="Gene3D" id="1.25.40.420">
    <property type="match status" value="1"/>
</dbReference>
<dbReference type="OrthoDB" id="6359816at2759"/>
<gene>
    <name evidence="9" type="ORF">PGLA1383_LOCUS333</name>
</gene>
<dbReference type="PROSITE" id="PS50144">
    <property type="entry name" value="MATH"/>
    <property type="match status" value="1"/>
</dbReference>
<evidence type="ECO:0000256" key="1">
    <source>
        <dbReference type="ARBA" id="ARBA00004123"/>
    </source>
</evidence>
<evidence type="ECO:0000256" key="2">
    <source>
        <dbReference type="ARBA" id="ARBA00004906"/>
    </source>
</evidence>
<sequence length="414" mass="45865">MAMEITTSANVVHADVRWRLNGYSLLDKTVGKSVPSPTFCHIGRNTYSLHAYLGGLSETTAGQLVLVLQCDGPDTVRIGFEVFIINQDGGEDFLLKNLPIHSYHGGKGFSAAEANGGFSPATGYNTAKEKWSFETGSRFVQNDQVVFLVKLKVISDKLVQSEPLKETQPVSAVLACFGNLLAEGKHTDVMLSVGSGEFTQQFRAHRLVLSASSVVFEQMLFSSGMSEAKADAEIELADLDPRLAHNFIRSFYTDDIDAELWEDDESLCHLMSCYHKYQVKGMLKRCEDHIIKKFSVENVAERLMMADLLNMGSLRESALNFLGDSYHRLAEVQSTDGFARLTKQRPHLLADVLATAVQPAKRKSTNLAFEKLPTNLQDLRVVELKLLLSDRFLSTGGAKAALVERLQQHDRSNS</sequence>
<organism evidence="9 10">
    <name type="scientific">Polarella glacialis</name>
    <name type="common">Dinoflagellate</name>
    <dbReference type="NCBI Taxonomy" id="89957"/>
    <lineage>
        <taxon>Eukaryota</taxon>
        <taxon>Sar</taxon>
        <taxon>Alveolata</taxon>
        <taxon>Dinophyceae</taxon>
        <taxon>Suessiales</taxon>
        <taxon>Suessiaceae</taxon>
        <taxon>Polarella</taxon>
    </lineage>
</organism>
<dbReference type="GO" id="GO:0005634">
    <property type="term" value="C:nucleus"/>
    <property type="evidence" value="ECO:0007669"/>
    <property type="project" value="UniProtKB-SubCell"/>
</dbReference>
<reference evidence="9" key="1">
    <citation type="submission" date="2021-02" db="EMBL/GenBank/DDBJ databases">
        <authorList>
            <person name="Dougan E. K."/>
            <person name="Rhodes N."/>
            <person name="Thang M."/>
            <person name="Chan C."/>
        </authorList>
    </citation>
    <scope>NUCLEOTIDE SEQUENCE</scope>
</reference>
<dbReference type="Gene3D" id="1.10.720.30">
    <property type="entry name" value="SAP domain"/>
    <property type="match status" value="1"/>
</dbReference>
<evidence type="ECO:0000256" key="5">
    <source>
        <dbReference type="ARBA" id="ARBA00023242"/>
    </source>
</evidence>
<keyword evidence="4" id="KW-0833">Ubl conjugation pathway</keyword>